<dbReference type="Proteomes" id="UP001190825">
    <property type="component" value="Unassembled WGS sequence"/>
</dbReference>
<reference evidence="1 2" key="1">
    <citation type="journal article" date="2018" name="FEMS Microbiol. Ecol.">
        <title>Co-invading symbiotic mutualists of Medicago polymorpha retain high ancestral diversity and contain diverse accessory genomes.</title>
        <authorList>
            <person name="Porter S.S."/>
            <person name="Faber-Hammond J.J."/>
            <person name="Friesen M.L."/>
        </authorList>
    </citation>
    <scope>NUCLEOTIDE SEQUENCE [LARGE SCALE GENOMIC DNA]</scope>
    <source>
        <strain evidence="1 2">Str16</strain>
    </source>
</reference>
<gene>
    <name evidence="1" type="ORF">BMJ33_19065</name>
</gene>
<evidence type="ECO:0000313" key="1">
    <source>
        <dbReference type="EMBL" id="PLU01494.1"/>
    </source>
</evidence>
<evidence type="ECO:0000313" key="2">
    <source>
        <dbReference type="Proteomes" id="UP001190825"/>
    </source>
</evidence>
<name>A0ABX4TJJ1_9HYPH</name>
<proteinExistence type="predicted"/>
<accession>A0ABX4TJJ1</accession>
<dbReference type="EMBL" id="NBUC01000093">
    <property type="protein sequence ID" value="PLU01494.1"/>
    <property type="molecule type" value="Genomic_DNA"/>
</dbReference>
<protein>
    <submittedName>
        <fullName evidence="1">Uncharacterized protein</fullName>
    </submittedName>
</protein>
<organism evidence="1 2">
    <name type="scientific">Sinorhizobium medicae</name>
    <dbReference type="NCBI Taxonomy" id="110321"/>
    <lineage>
        <taxon>Bacteria</taxon>
        <taxon>Pseudomonadati</taxon>
        <taxon>Pseudomonadota</taxon>
        <taxon>Alphaproteobacteria</taxon>
        <taxon>Hyphomicrobiales</taxon>
        <taxon>Rhizobiaceae</taxon>
        <taxon>Sinorhizobium/Ensifer group</taxon>
        <taxon>Sinorhizobium</taxon>
    </lineage>
</organism>
<keyword evidence="2" id="KW-1185">Reference proteome</keyword>
<comment type="caution">
    <text evidence="1">The sequence shown here is derived from an EMBL/GenBank/DDBJ whole genome shotgun (WGS) entry which is preliminary data.</text>
</comment>
<sequence>MLKRFKPQFDQRRNICPINLVRHFCTNRAFSHRDLATRRKLRYAARDASSWLHGRRSPLEDQEHARSRSCSH</sequence>